<name>A0A0E9RMQ2_ANGAN</name>
<sequence>MPDTHPSPTAVFGLGHILSYWVAFIKANGHRVPNCHA</sequence>
<reference evidence="1" key="2">
    <citation type="journal article" date="2015" name="Fish Shellfish Immunol.">
        <title>Early steps in the European eel (Anguilla anguilla)-Vibrio vulnificus interaction in the gills: Role of the RtxA13 toxin.</title>
        <authorList>
            <person name="Callol A."/>
            <person name="Pajuelo D."/>
            <person name="Ebbesson L."/>
            <person name="Teles M."/>
            <person name="MacKenzie S."/>
            <person name="Amaro C."/>
        </authorList>
    </citation>
    <scope>NUCLEOTIDE SEQUENCE</scope>
</reference>
<dbReference type="EMBL" id="GBXM01078934">
    <property type="protein sequence ID" value="JAH29643.1"/>
    <property type="molecule type" value="Transcribed_RNA"/>
</dbReference>
<organism evidence="1">
    <name type="scientific">Anguilla anguilla</name>
    <name type="common">European freshwater eel</name>
    <name type="synonym">Muraena anguilla</name>
    <dbReference type="NCBI Taxonomy" id="7936"/>
    <lineage>
        <taxon>Eukaryota</taxon>
        <taxon>Metazoa</taxon>
        <taxon>Chordata</taxon>
        <taxon>Craniata</taxon>
        <taxon>Vertebrata</taxon>
        <taxon>Euteleostomi</taxon>
        <taxon>Actinopterygii</taxon>
        <taxon>Neopterygii</taxon>
        <taxon>Teleostei</taxon>
        <taxon>Anguilliformes</taxon>
        <taxon>Anguillidae</taxon>
        <taxon>Anguilla</taxon>
    </lineage>
</organism>
<accession>A0A0E9RMQ2</accession>
<dbReference type="AlphaFoldDB" id="A0A0E9RMQ2"/>
<reference evidence="1" key="1">
    <citation type="submission" date="2014-11" db="EMBL/GenBank/DDBJ databases">
        <authorList>
            <person name="Amaro Gonzalez C."/>
        </authorList>
    </citation>
    <scope>NUCLEOTIDE SEQUENCE</scope>
</reference>
<evidence type="ECO:0000313" key="1">
    <source>
        <dbReference type="EMBL" id="JAH29643.1"/>
    </source>
</evidence>
<protein>
    <submittedName>
        <fullName evidence="1">Uncharacterized protein</fullName>
    </submittedName>
</protein>
<proteinExistence type="predicted"/>